<dbReference type="SUPFAM" id="SSF103473">
    <property type="entry name" value="MFS general substrate transporter"/>
    <property type="match status" value="1"/>
</dbReference>
<dbReference type="Pfam" id="PF07690">
    <property type="entry name" value="MFS_1"/>
    <property type="match status" value="1"/>
</dbReference>
<feature type="transmembrane region" description="Helical" evidence="2">
    <location>
        <begin position="256"/>
        <end position="277"/>
    </location>
</feature>
<feature type="transmembrane region" description="Helical" evidence="2">
    <location>
        <begin position="66"/>
        <end position="85"/>
    </location>
</feature>
<evidence type="ECO:0000256" key="1">
    <source>
        <dbReference type="ARBA" id="ARBA00004141"/>
    </source>
</evidence>
<feature type="transmembrane region" description="Helical" evidence="2">
    <location>
        <begin position="349"/>
        <end position="373"/>
    </location>
</feature>
<evidence type="ECO:0000259" key="3">
    <source>
        <dbReference type="PROSITE" id="PS50850"/>
    </source>
</evidence>
<keyword evidence="2" id="KW-0812">Transmembrane</keyword>
<name>A0A1I7YD02_9BILA</name>
<dbReference type="GO" id="GO:0016020">
    <property type="term" value="C:membrane"/>
    <property type="evidence" value="ECO:0007669"/>
    <property type="project" value="UniProtKB-SubCell"/>
</dbReference>
<evidence type="ECO:0000256" key="2">
    <source>
        <dbReference type="SAM" id="Phobius"/>
    </source>
</evidence>
<feature type="transmembrane region" description="Helical" evidence="2">
    <location>
        <begin position="125"/>
        <end position="145"/>
    </location>
</feature>
<proteinExistence type="predicted"/>
<dbReference type="InterPro" id="IPR020846">
    <property type="entry name" value="MFS_dom"/>
</dbReference>
<feature type="transmembrane region" description="Helical" evidence="2">
    <location>
        <begin position="39"/>
        <end position="59"/>
    </location>
</feature>
<dbReference type="Proteomes" id="UP000095287">
    <property type="component" value="Unplaced"/>
</dbReference>
<comment type="subcellular location">
    <subcellularLocation>
        <location evidence="1">Membrane</location>
        <topology evidence="1">Multi-pass membrane protein</topology>
    </subcellularLocation>
</comment>
<dbReference type="InterPro" id="IPR011701">
    <property type="entry name" value="MFS"/>
</dbReference>
<feature type="transmembrane region" description="Helical" evidence="2">
    <location>
        <begin position="157"/>
        <end position="177"/>
    </location>
</feature>
<organism evidence="4 5">
    <name type="scientific">Steinernema glaseri</name>
    <dbReference type="NCBI Taxonomy" id="37863"/>
    <lineage>
        <taxon>Eukaryota</taxon>
        <taxon>Metazoa</taxon>
        <taxon>Ecdysozoa</taxon>
        <taxon>Nematoda</taxon>
        <taxon>Chromadorea</taxon>
        <taxon>Rhabditida</taxon>
        <taxon>Tylenchina</taxon>
        <taxon>Panagrolaimomorpha</taxon>
        <taxon>Strongyloidoidea</taxon>
        <taxon>Steinernematidae</taxon>
        <taxon>Steinernema</taxon>
    </lineage>
</organism>
<dbReference type="Gene3D" id="1.20.1250.20">
    <property type="entry name" value="MFS general substrate transporter like domains"/>
    <property type="match status" value="2"/>
</dbReference>
<evidence type="ECO:0000313" key="5">
    <source>
        <dbReference type="WBParaSite" id="L893_g14882.t1"/>
    </source>
</evidence>
<feature type="transmembrane region" description="Helical" evidence="2">
    <location>
        <begin position="219"/>
        <end position="244"/>
    </location>
</feature>
<accession>A0A1I7YD02</accession>
<feature type="transmembrane region" description="Helical" evidence="2">
    <location>
        <begin position="385"/>
        <end position="406"/>
    </location>
</feature>
<dbReference type="WBParaSite" id="L893_g14882.t1">
    <property type="protein sequence ID" value="L893_g14882.t1"/>
    <property type="gene ID" value="L893_g14882"/>
</dbReference>
<dbReference type="AlphaFoldDB" id="A0A1I7YD02"/>
<dbReference type="InterPro" id="IPR036259">
    <property type="entry name" value="MFS_trans_sf"/>
</dbReference>
<keyword evidence="4" id="KW-1185">Reference proteome</keyword>
<feature type="transmembrane region" description="Helical" evidence="2">
    <location>
        <begin position="289"/>
        <end position="310"/>
    </location>
</feature>
<dbReference type="PANTHER" id="PTHR45757">
    <property type="entry name" value="PROTEIN CBG23364-RELATED"/>
    <property type="match status" value="1"/>
</dbReference>
<feature type="transmembrane region" description="Helical" evidence="2">
    <location>
        <begin position="316"/>
        <end position="337"/>
    </location>
</feature>
<keyword evidence="2" id="KW-1133">Transmembrane helix</keyword>
<sequence>MEPLEGEGVTENGKCLSIFGYQTFHALGTHRFTTTEEGWILSMVSIGAITGAYPAIYLTNSIGLRLSFAIFAITSGTATTLMPIASSSFHWVMIARFIQGFCLAIGHLACGAVPISWGGTKSRGLFISILSVTYQLGPFMAMLNSGYFCTSPYGWQGVYYLFGCATLASSIVFGTIYSNSPHTNRFAPKSKIGALSEEHPVSTKKQVVPYANMAKSPSIWGLLACGLASSIAYDTFLLYGPIYVNKVLKLEVHQTGLLAALPYLLTMVSKILAGIFLDKARCVGQHILSLSFTAFFQLGMASAFIALTFISADMTFIPGAFFTLSLVISGVHHLGLMNCAQIVAQQYTHILSSVLAAQNSIGGFLLPPIIAFFVPHYSKSEWSTVFYGIAAVVFIKTIIFVTLTTVKPASWTKADFKKKRKTSSDRISL</sequence>
<feature type="transmembrane region" description="Helical" evidence="2">
    <location>
        <begin position="91"/>
        <end position="113"/>
    </location>
</feature>
<dbReference type="GO" id="GO:0022857">
    <property type="term" value="F:transmembrane transporter activity"/>
    <property type="evidence" value="ECO:0007669"/>
    <property type="project" value="InterPro"/>
</dbReference>
<evidence type="ECO:0000313" key="4">
    <source>
        <dbReference type="Proteomes" id="UP000095287"/>
    </source>
</evidence>
<feature type="domain" description="Major facilitator superfamily (MFS) profile" evidence="3">
    <location>
        <begin position="1"/>
        <end position="408"/>
    </location>
</feature>
<keyword evidence="2" id="KW-0472">Membrane</keyword>
<dbReference type="PROSITE" id="PS50850">
    <property type="entry name" value="MFS"/>
    <property type="match status" value="1"/>
</dbReference>
<reference evidence="5" key="1">
    <citation type="submission" date="2016-11" db="UniProtKB">
        <authorList>
            <consortium name="WormBaseParasite"/>
        </authorList>
    </citation>
    <scope>IDENTIFICATION</scope>
</reference>
<protein>
    <submittedName>
        <fullName evidence="5">MFS domain-containing protein</fullName>
    </submittedName>
</protein>
<dbReference type="PANTHER" id="PTHR45757:SF11">
    <property type="entry name" value="MAJOR FACILITATOR SUPERFAMILY (MFS) PROFILE DOMAIN-CONTAINING PROTEIN"/>
    <property type="match status" value="1"/>
</dbReference>